<reference evidence="3 4" key="1">
    <citation type="journal article" date="2019" name="ISME J.">
        <title>Isolation and characterization of a thermophilic sulfur- and iron-reducing thaumarchaeote from a terrestrial acidic hot spring.</title>
        <authorList>
            <person name="Kato S."/>
            <person name="Itoh T."/>
            <person name="Yuki M."/>
            <person name="Nagamori M."/>
            <person name="Ohnishi M."/>
            <person name="Uematsu K."/>
            <person name="Suzuki K."/>
            <person name="Takashina T."/>
            <person name="Ohkuma M."/>
        </authorList>
    </citation>
    <scope>NUCLEOTIDE SEQUENCE [LARGE SCALE GENOMIC DNA]</scope>
    <source>
        <strain evidence="3 4">NAS-02</strain>
    </source>
</reference>
<dbReference type="EMBL" id="AP018732">
    <property type="protein sequence ID" value="BBE41505.1"/>
    <property type="molecule type" value="Genomic_DNA"/>
</dbReference>
<dbReference type="OrthoDB" id="18183at2157"/>
<dbReference type="PANTHER" id="PTHR42730">
    <property type="entry name" value="2-OXOGLUTARATE SYNTHASE SUBUNIT KORC"/>
    <property type="match status" value="1"/>
</dbReference>
<dbReference type="PANTHER" id="PTHR42730:SF1">
    <property type="entry name" value="2-OXOGLUTARATE SYNTHASE SUBUNIT KORC"/>
    <property type="match status" value="1"/>
</dbReference>
<dbReference type="InterPro" id="IPR052554">
    <property type="entry name" value="2-oxoglutarate_synth_KorC"/>
</dbReference>
<keyword evidence="1" id="KW-0560">Oxidoreductase</keyword>
<feature type="domain" description="Pyruvate/ketoisovalerate oxidoreductase catalytic" evidence="2">
    <location>
        <begin position="11"/>
        <end position="175"/>
    </location>
</feature>
<dbReference type="Gene3D" id="3.40.920.10">
    <property type="entry name" value="Pyruvate-ferredoxin oxidoreductase, PFOR, domain III"/>
    <property type="match status" value="1"/>
</dbReference>
<dbReference type="InterPro" id="IPR019752">
    <property type="entry name" value="Pyrv/ketoisovalerate_OxRed_cat"/>
</dbReference>
<evidence type="ECO:0000313" key="3">
    <source>
        <dbReference type="EMBL" id="BBE41505.1"/>
    </source>
</evidence>
<dbReference type="KEGG" id="ccai:NAS2_0097"/>
<dbReference type="GO" id="GO:0016903">
    <property type="term" value="F:oxidoreductase activity, acting on the aldehyde or oxo group of donors"/>
    <property type="evidence" value="ECO:0007669"/>
    <property type="project" value="InterPro"/>
</dbReference>
<sequence>MRITALISGRGGQGVVEAGNLLALGLMYAGMHATVVPTYGPQTRGGRVESAVVGSSESVDDPLPSRYEAVLLADPLALKRCERVGRGGLLLINSSLIDQRIEAYARVIRVEATRIAERVGQELREPRILTGTVLLGALSGAGYVPLEWLINASRTRFQDPRILEANLSALRSGVESAAIR</sequence>
<gene>
    <name evidence="3" type="ORF">NAS2_0097</name>
</gene>
<proteinExistence type="predicted"/>
<dbReference type="RefSeq" id="WP_174447850.1">
    <property type="nucleotide sequence ID" value="NZ_AP018732.1"/>
</dbReference>
<dbReference type="GeneID" id="55583917"/>
<evidence type="ECO:0000259" key="2">
    <source>
        <dbReference type="Pfam" id="PF01558"/>
    </source>
</evidence>
<dbReference type="Pfam" id="PF01558">
    <property type="entry name" value="POR"/>
    <property type="match status" value="1"/>
</dbReference>
<keyword evidence="4" id="KW-1185">Reference proteome</keyword>
<name>A0A4P2VJH5_9ARCH</name>
<evidence type="ECO:0000256" key="1">
    <source>
        <dbReference type="ARBA" id="ARBA00023002"/>
    </source>
</evidence>
<dbReference type="InterPro" id="IPR002869">
    <property type="entry name" value="Pyrv_flavodox_OxRed_cen"/>
</dbReference>
<protein>
    <submittedName>
        <fullName evidence="3">2-oxoglutarate synthase subunit KorC</fullName>
    </submittedName>
</protein>
<dbReference type="Proteomes" id="UP000509448">
    <property type="component" value="Chromosome"/>
</dbReference>
<evidence type="ECO:0000313" key="4">
    <source>
        <dbReference type="Proteomes" id="UP000509448"/>
    </source>
</evidence>
<accession>A0A4P2VJH5</accession>
<dbReference type="AlphaFoldDB" id="A0A4P2VJH5"/>
<dbReference type="SUPFAM" id="SSF53323">
    <property type="entry name" value="Pyruvate-ferredoxin oxidoreductase, PFOR, domain III"/>
    <property type="match status" value="1"/>
</dbReference>
<organism evidence="3 4">
    <name type="scientific">Conexivisphaera calida</name>
    <dbReference type="NCBI Taxonomy" id="1874277"/>
    <lineage>
        <taxon>Archaea</taxon>
        <taxon>Nitrososphaerota</taxon>
        <taxon>Conexivisphaeria</taxon>
        <taxon>Conexivisphaerales</taxon>
        <taxon>Conexivisphaeraceae</taxon>
        <taxon>Conexivisphaera</taxon>
    </lineage>
</organism>